<dbReference type="AlphaFoldDB" id="A0A7F8K973"/>
<evidence type="ECO:0000313" key="1">
    <source>
        <dbReference type="Proteomes" id="UP000248483"/>
    </source>
</evidence>
<name>A0A7F8K973_DELLE</name>
<dbReference type="InterPro" id="IPR039153">
    <property type="entry name" value="FATE1"/>
</dbReference>
<proteinExistence type="predicted"/>
<dbReference type="PANTHER" id="PTHR21128:SF0">
    <property type="entry name" value="FETAL AND ADULT TESTIS-EXPRESSED TRANSCRIPT PROTEIN"/>
    <property type="match status" value="1"/>
</dbReference>
<dbReference type="GeneID" id="111167850"/>
<protein>
    <submittedName>
        <fullName evidence="2">Fetal and adult testis-expressed transcript protein</fullName>
    </submittedName>
</protein>
<accession>A0A7F8K973</accession>
<dbReference type="GO" id="GO:0043066">
    <property type="term" value="P:negative regulation of apoptotic process"/>
    <property type="evidence" value="ECO:0007669"/>
    <property type="project" value="TreeGrafter"/>
</dbReference>
<dbReference type="GO" id="GO:0051562">
    <property type="term" value="P:negative regulation of mitochondrial calcium ion concentration"/>
    <property type="evidence" value="ECO:0007669"/>
    <property type="project" value="TreeGrafter"/>
</dbReference>
<evidence type="ECO:0000313" key="2">
    <source>
        <dbReference type="RefSeq" id="XP_030618019.1"/>
    </source>
</evidence>
<dbReference type="PANTHER" id="PTHR21128">
    <property type="entry name" value="FETAL AND ADULT TESTIS-EXPRESSED TRANSCRIPT PROTEIN"/>
    <property type="match status" value="1"/>
</dbReference>
<dbReference type="KEGG" id="dle:111167850"/>
<gene>
    <name evidence="2" type="primary">FATE1</name>
</gene>
<dbReference type="FunCoup" id="A0A7F8K973">
    <property type="interactions" value="32"/>
</dbReference>
<organism evidence="1 2">
    <name type="scientific">Delphinapterus leucas</name>
    <name type="common">Beluga whale</name>
    <dbReference type="NCBI Taxonomy" id="9749"/>
    <lineage>
        <taxon>Eukaryota</taxon>
        <taxon>Metazoa</taxon>
        <taxon>Chordata</taxon>
        <taxon>Craniata</taxon>
        <taxon>Vertebrata</taxon>
        <taxon>Euteleostomi</taxon>
        <taxon>Mammalia</taxon>
        <taxon>Eutheria</taxon>
        <taxon>Laurasiatheria</taxon>
        <taxon>Artiodactyla</taxon>
        <taxon>Whippomorpha</taxon>
        <taxon>Cetacea</taxon>
        <taxon>Odontoceti</taxon>
        <taxon>Monodontidae</taxon>
        <taxon>Delphinapterus</taxon>
    </lineage>
</organism>
<dbReference type="GO" id="GO:0005783">
    <property type="term" value="C:endoplasmic reticulum"/>
    <property type="evidence" value="ECO:0007669"/>
    <property type="project" value="TreeGrafter"/>
</dbReference>
<dbReference type="InParanoid" id="A0A7F8K973"/>
<sequence length="122" mass="13459">MAGGPPNIKEDIEMSMAEELVPGKMKEQGSQPLGVSQKQQKLDLKAAGSAVVWNMPATWSKKVVLNPEADMVAEIGLEELNGLEMEVMRRQLHVITGLRAVEDQGATWRHREAVFFAMLLST</sequence>
<dbReference type="CTD" id="89885"/>
<reference evidence="2" key="1">
    <citation type="submission" date="2025-08" db="UniProtKB">
        <authorList>
            <consortium name="RefSeq"/>
        </authorList>
    </citation>
    <scope>IDENTIFICATION</scope>
    <source>
        <tissue evidence="2">Blood</tissue>
    </source>
</reference>
<dbReference type="GO" id="GO:0005741">
    <property type="term" value="C:mitochondrial outer membrane"/>
    <property type="evidence" value="ECO:0007669"/>
    <property type="project" value="TreeGrafter"/>
</dbReference>
<dbReference type="RefSeq" id="XP_030618019.1">
    <property type="nucleotide sequence ID" value="XM_030762159.1"/>
</dbReference>
<dbReference type="GO" id="GO:0044233">
    <property type="term" value="C:mitochondria-associated endoplasmic reticulum membrane contact site"/>
    <property type="evidence" value="ECO:0007669"/>
    <property type="project" value="TreeGrafter"/>
</dbReference>
<keyword evidence="1" id="KW-1185">Reference proteome</keyword>
<dbReference type="GO" id="GO:0031625">
    <property type="term" value="F:ubiquitin protein ligase binding"/>
    <property type="evidence" value="ECO:0007669"/>
    <property type="project" value="TreeGrafter"/>
</dbReference>
<dbReference type="Proteomes" id="UP000248483">
    <property type="component" value="Unplaced"/>
</dbReference>